<proteinExistence type="predicted"/>
<dbReference type="EMBL" id="VJMH01007386">
    <property type="protein sequence ID" value="KAF0683643.1"/>
    <property type="molecule type" value="Genomic_DNA"/>
</dbReference>
<organism evidence="3 4">
    <name type="scientific">Aphanomyces stellatus</name>
    <dbReference type="NCBI Taxonomy" id="120398"/>
    <lineage>
        <taxon>Eukaryota</taxon>
        <taxon>Sar</taxon>
        <taxon>Stramenopiles</taxon>
        <taxon>Oomycota</taxon>
        <taxon>Saprolegniomycetes</taxon>
        <taxon>Saprolegniales</taxon>
        <taxon>Verrucalvaceae</taxon>
        <taxon>Aphanomyces</taxon>
    </lineage>
</organism>
<keyword evidence="1" id="KW-0812">Transmembrane</keyword>
<keyword evidence="4" id="KW-1185">Reference proteome</keyword>
<evidence type="ECO:0000256" key="1">
    <source>
        <dbReference type="SAM" id="Phobius"/>
    </source>
</evidence>
<keyword evidence="1" id="KW-0472">Membrane</keyword>
<sequence>MSEFAYCFFVVISVTALMRPLWLSDVYPVVCYSLALFPWNRRCLFSTFVLLCLHSYLIPCSVAVLSARVAAHQIDLQHLRDSSQGQGDRVLEVESTLRFMLEMVKDLTRRLELVEDGIVHDVAMSQAEGYE</sequence>
<reference evidence="2" key="2">
    <citation type="submission" date="2019-06" db="EMBL/GenBank/DDBJ databases">
        <title>Genomics analysis of Aphanomyces spp. identifies a new class of oomycete effector associated with host adaptation.</title>
        <authorList>
            <person name="Gaulin E."/>
        </authorList>
    </citation>
    <scope>NUCLEOTIDE SEQUENCE</scope>
    <source>
        <strain evidence="2">CBS 578.67</strain>
    </source>
</reference>
<reference evidence="3 4" key="1">
    <citation type="submission" date="2019-03" db="EMBL/GenBank/DDBJ databases">
        <authorList>
            <person name="Gaulin E."/>
            <person name="Dumas B."/>
        </authorList>
    </citation>
    <scope>NUCLEOTIDE SEQUENCE [LARGE SCALE GENOMIC DNA]</scope>
    <source>
        <strain evidence="3">CBS 568.67</strain>
    </source>
</reference>
<name>A0A485LR73_9STRA</name>
<dbReference type="EMBL" id="CAADRA010007412">
    <property type="protein sequence ID" value="VFU00955.1"/>
    <property type="molecule type" value="Genomic_DNA"/>
</dbReference>
<evidence type="ECO:0000313" key="3">
    <source>
        <dbReference type="EMBL" id="VFU00955.1"/>
    </source>
</evidence>
<protein>
    <submittedName>
        <fullName evidence="3">Aste57867_24315 protein</fullName>
    </submittedName>
</protein>
<evidence type="ECO:0000313" key="2">
    <source>
        <dbReference type="EMBL" id="KAF0683643.1"/>
    </source>
</evidence>
<accession>A0A485LR73</accession>
<dbReference type="AlphaFoldDB" id="A0A485LR73"/>
<evidence type="ECO:0000313" key="4">
    <source>
        <dbReference type="Proteomes" id="UP000332933"/>
    </source>
</evidence>
<dbReference type="Proteomes" id="UP000332933">
    <property type="component" value="Unassembled WGS sequence"/>
</dbReference>
<keyword evidence="1" id="KW-1133">Transmembrane helix</keyword>
<feature type="transmembrane region" description="Helical" evidence="1">
    <location>
        <begin position="47"/>
        <end position="71"/>
    </location>
</feature>
<gene>
    <name evidence="3" type="primary">Aste57867_24315</name>
    <name evidence="2" type="ORF">As57867_024240</name>
    <name evidence="3" type="ORF">ASTE57867_24315</name>
</gene>